<name>S8D2N3_9LAMI</name>
<dbReference type="OrthoDB" id="1889307at2759"/>
<dbReference type="PANTHER" id="PTHR31072:SF147">
    <property type="entry name" value="TRANSCRIPTION FACTOR TCP13"/>
    <property type="match status" value="1"/>
</dbReference>
<dbReference type="GO" id="GO:0003700">
    <property type="term" value="F:DNA-binding transcription factor activity"/>
    <property type="evidence" value="ECO:0007669"/>
    <property type="project" value="InterPro"/>
</dbReference>
<evidence type="ECO:0000256" key="2">
    <source>
        <dbReference type="ARBA" id="ARBA00023015"/>
    </source>
</evidence>
<proteinExistence type="predicted"/>
<feature type="non-terminal residue" evidence="7">
    <location>
        <position position="1"/>
    </location>
</feature>
<evidence type="ECO:0000259" key="6">
    <source>
        <dbReference type="PROSITE" id="PS51369"/>
    </source>
</evidence>
<evidence type="ECO:0000256" key="1">
    <source>
        <dbReference type="ARBA" id="ARBA00004123"/>
    </source>
</evidence>
<dbReference type="Pfam" id="PF03634">
    <property type="entry name" value="TCP"/>
    <property type="match status" value="1"/>
</dbReference>
<accession>S8D2N3</accession>
<dbReference type="InterPro" id="IPR005333">
    <property type="entry name" value="Transcription_factor_TCP"/>
</dbReference>
<comment type="subcellular location">
    <subcellularLocation>
        <location evidence="1">Nucleus</location>
    </subcellularLocation>
</comment>
<evidence type="ECO:0000256" key="3">
    <source>
        <dbReference type="ARBA" id="ARBA00023125"/>
    </source>
</evidence>
<reference evidence="7 8" key="1">
    <citation type="journal article" date="2013" name="BMC Genomics">
        <title>The miniature genome of a carnivorous plant Genlisea aurea contains a low number of genes and short non-coding sequences.</title>
        <authorList>
            <person name="Leushkin E.V."/>
            <person name="Sutormin R.A."/>
            <person name="Nabieva E.R."/>
            <person name="Penin A.A."/>
            <person name="Kondrashov A.S."/>
            <person name="Logacheva M.D."/>
        </authorList>
    </citation>
    <scope>NUCLEOTIDE SEQUENCE [LARGE SCALE GENOMIC DNA]</scope>
</reference>
<feature type="domain" description="TCP" evidence="6">
    <location>
        <begin position="14"/>
        <end position="72"/>
    </location>
</feature>
<dbReference type="AlphaFoldDB" id="S8D2N3"/>
<dbReference type="InterPro" id="IPR017887">
    <property type="entry name" value="TF_TCP_subgr"/>
</dbReference>
<comment type="caution">
    <text evidence="7">The sequence shown here is derived from an EMBL/GenBank/DDBJ whole genome shotgun (WGS) entry which is preliminary data.</text>
</comment>
<protein>
    <recommendedName>
        <fullName evidence="6">TCP domain-containing protein</fullName>
    </recommendedName>
</protein>
<dbReference type="GO" id="GO:0005634">
    <property type="term" value="C:nucleus"/>
    <property type="evidence" value="ECO:0007669"/>
    <property type="project" value="UniProtKB-SubCell"/>
</dbReference>
<keyword evidence="2" id="KW-0805">Transcription regulation</keyword>
<dbReference type="EMBL" id="AUSU01000225">
    <property type="protein sequence ID" value="EPS73979.1"/>
    <property type="molecule type" value="Genomic_DNA"/>
</dbReference>
<dbReference type="PANTHER" id="PTHR31072">
    <property type="entry name" value="TRANSCRIPTION FACTOR TCP4-RELATED"/>
    <property type="match status" value="1"/>
</dbReference>
<gene>
    <name evidence="7" type="ORF">M569_00777</name>
</gene>
<feature type="non-terminal residue" evidence="7">
    <location>
        <position position="154"/>
    </location>
</feature>
<keyword evidence="4" id="KW-0804">Transcription</keyword>
<keyword evidence="8" id="KW-1185">Reference proteome</keyword>
<evidence type="ECO:0000256" key="4">
    <source>
        <dbReference type="ARBA" id="ARBA00023163"/>
    </source>
</evidence>
<dbReference type="PROSITE" id="PS51369">
    <property type="entry name" value="TCP"/>
    <property type="match status" value="1"/>
</dbReference>
<dbReference type="GO" id="GO:0043565">
    <property type="term" value="F:sequence-specific DNA binding"/>
    <property type="evidence" value="ECO:0007669"/>
    <property type="project" value="TreeGrafter"/>
</dbReference>
<keyword evidence="5" id="KW-0539">Nucleus</keyword>
<evidence type="ECO:0000313" key="7">
    <source>
        <dbReference type="EMBL" id="EPS73979.1"/>
    </source>
</evidence>
<sequence>KDPRISRVSRALGTKDRHSKVYTVKGVRDRRVRLSVETAIQLYDLQDRLGLNQPSKVVDWLLNVAKNAIDELPPLHFPPQPTFFSMHGVQQQQQQQQPFLTDYYNPNPFFRFQEDPSSNLTLSSRTFDHHHQELHNFGVVQWPSILPSHQVVVY</sequence>
<organism evidence="7 8">
    <name type="scientific">Genlisea aurea</name>
    <dbReference type="NCBI Taxonomy" id="192259"/>
    <lineage>
        <taxon>Eukaryota</taxon>
        <taxon>Viridiplantae</taxon>
        <taxon>Streptophyta</taxon>
        <taxon>Embryophyta</taxon>
        <taxon>Tracheophyta</taxon>
        <taxon>Spermatophyta</taxon>
        <taxon>Magnoliopsida</taxon>
        <taxon>eudicotyledons</taxon>
        <taxon>Gunneridae</taxon>
        <taxon>Pentapetalae</taxon>
        <taxon>asterids</taxon>
        <taxon>lamiids</taxon>
        <taxon>Lamiales</taxon>
        <taxon>Lentibulariaceae</taxon>
        <taxon>Genlisea</taxon>
    </lineage>
</organism>
<dbReference type="Proteomes" id="UP000015453">
    <property type="component" value="Unassembled WGS sequence"/>
</dbReference>
<evidence type="ECO:0000256" key="5">
    <source>
        <dbReference type="ARBA" id="ARBA00023242"/>
    </source>
</evidence>
<evidence type="ECO:0000313" key="8">
    <source>
        <dbReference type="Proteomes" id="UP000015453"/>
    </source>
</evidence>
<keyword evidence="3" id="KW-0238">DNA-binding</keyword>